<feature type="transmembrane region" description="Helical" evidence="5">
    <location>
        <begin position="212"/>
        <end position="234"/>
    </location>
</feature>
<dbReference type="Proteomes" id="UP000027980">
    <property type="component" value="Chromosome"/>
</dbReference>
<evidence type="ECO:0000256" key="3">
    <source>
        <dbReference type="ARBA" id="ARBA00022989"/>
    </source>
</evidence>
<reference evidence="7 8" key="1">
    <citation type="submission" date="2014-07" db="EMBL/GenBank/DDBJ databases">
        <title>Complete genome sequence of a moderately halophilic bacterium Terribacillus aidingensis MP602, isolated from Cryptomeria fortunei in Tianmu mountain in China.</title>
        <authorList>
            <person name="Wang Y."/>
            <person name="Lu P."/>
            <person name="Zhang L."/>
        </authorList>
    </citation>
    <scope>NUCLEOTIDE SEQUENCE [LARGE SCALE GENOMIC DNA]</scope>
    <source>
        <strain evidence="7 8">MP602</strain>
    </source>
</reference>
<evidence type="ECO:0000313" key="7">
    <source>
        <dbReference type="EMBL" id="AIF66984.1"/>
    </source>
</evidence>
<feature type="transmembrane region" description="Helical" evidence="5">
    <location>
        <begin position="36"/>
        <end position="53"/>
    </location>
</feature>
<dbReference type="PANTHER" id="PTHR30071:SF15">
    <property type="entry name" value="PROTEIN HEMX"/>
    <property type="match status" value="1"/>
</dbReference>
<dbReference type="KEGG" id="tap:GZ22_10235"/>
<evidence type="ECO:0000256" key="5">
    <source>
        <dbReference type="SAM" id="Phobius"/>
    </source>
</evidence>
<dbReference type="Pfam" id="PF01578">
    <property type="entry name" value="Cytochrom_C_asm"/>
    <property type="match status" value="1"/>
</dbReference>
<evidence type="ECO:0000256" key="4">
    <source>
        <dbReference type="ARBA" id="ARBA00023136"/>
    </source>
</evidence>
<dbReference type="GeneID" id="34220451"/>
<proteinExistence type="predicted"/>
<evidence type="ECO:0000256" key="1">
    <source>
        <dbReference type="ARBA" id="ARBA00004141"/>
    </source>
</evidence>
<dbReference type="InterPro" id="IPR045062">
    <property type="entry name" value="Cyt_c_biogenesis_CcsA/CcmC"/>
</dbReference>
<gene>
    <name evidence="7" type="ORF">GZ22_10235</name>
</gene>
<dbReference type="GO" id="GO:0005886">
    <property type="term" value="C:plasma membrane"/>
    <property type="evidence" value="ECO:0007669"/>
    <property type="project" value="TreeGrafter"/>
</dbReference>
<dbReference type="GO" id="GO:0020037">
    <property type="term" value="F:heme binding"/>
    <property type="evidence" value="ECO:0007669"/>
    <property type="project" value="InterPro"/>
</dbReference>
<feature type="transmembrane region" description="Helical" evidence="5">
    <location>
        <begin position="96"/>
        <end position="115"/>
    </location>
</feature>
<protein>
    <submittedName>
        <fullName evidence="7">Cytochrome C assembly protein</fullName>
    </submittedName>
</protein>
<feature type="transmembrane region" description="Helical" evidence="5">
    <location>
        <begin position="73"/>
        <end position="89"/>
    </location>
</feature>
<dbReference type="EMBL" id="CP008876">
    <property type="protein sequence ID" value="AIF66984.1"/>
    <property type="molecule type" value="Genomic_DNA"/>
</dbReference>
<keyword evidence="3 5" id="KW-1133">Transmembrane helix</keyword>
<dbReference type="OrthoDB" id="2417400at2"/>
<dbReference type="RefSeq" id="WP_038561835.1">
    <property type="nucleotide sequence ID" value="NZ_CP008876.1"/>
</dbReference>
<evidence type="ECO:0000313" key="8">
    <source>
        <dbReference type="Proteomes" id="UP000027980"/>
    </source>
</evidence>
<dbReference type="HOGENOM" id="CLU_049710_4_0_9"/>
<dbReference type="PANTHER" id="PTHR30071">
    <property type="entry name" value="HEME EXPORTER PROTEIN C"/>
    <property type="match status" value="1"/>
</dbReference>
<keyword evidence="4 5" id="KW-0472">Membrane</keyword>
<evidence type="ECO:0000256" key="2">
    <source>
        <dbReference type="ARBA" id="ARBA00022692"/>
    </source>
</evidence>
<comment type="subcellular location">
    <subcellularLocation>
        <location evidence="1">Membrane</location>
        <topology evidence="1">Multi-pass membrane protein</topology>
    </subcellularLocation>
</comment>
<evidence type="ECO:0000259" key="6">
    <source>
        <dbReference type="Pfam" id="PF01578"/>
    </source>
</evidence>
<feature type="transmembrane region" description="Helical" evidence="5">
    <location>
        <begin position="246"/>
        <end position="267"/>
    </location>
</feature>
<organism evidence="7 8">
    <name type="scientific">Terribacillus saccharophilus</name>
    <dbReference type="NCBI Taxonomy" id="361277"/>
    <lineage>
        <taxon>Bacteria</taxon>
        <taxon>Bacillati</taxon>
        <taxon>Bacillota</taxon>
        <taxon>Bacilli</taxon>
        <taxon>Bacillales</taxon>
        <taxon>Bacillaceae</taxon>
        <taxon>Terribacillus</taxon>
    </lineage>
</organism>
<dbReference type="GO" id="GO:0017004">
    <property type="term" value="P:cytochrome complex assembly"/>
    <property type="evidence" value="ECO:0007669"/>
    <property type="project" value="InterPro"/>
</dbReference>
<feature type="transmembrane region" description="Helical" evidence="5">
    <location>
        <begin position="6"/>
        <end position="24"/>
    </location>
</feature>
<accession>A0A075LKW4</accession>
<name>A0A075LKW4_9BACI</name>
<dbReference type="AlphaFoldDB" id="A0A075LKW4"/>
<feature type="transmembrane region" description="Helical" evidence="5">
    <location>
        <begin position="130"/>
        <end position="161"/>
    </location>
</feature>
<feature type="domain" description="Cytochrome c assembly protein" evidence="6">
    <location>
        <begin position="66"/>
        <end position="268"/>
    </location>
</feature>
<dbReference type="InterPro" id="IPR002541">
    <property type="entry name" value="Cyt_c_assembly"/>
</dbReference>
<feature type="transmembrane region" description="Helical" evidence="5">
    <location>
        <begin position="182"/>
        <end position="206"/>
    </location>
</feature>
<sequence>MQVPAYLYEIILLLYAASIFSYFIDFIQKNRKANVFAFRLLTLVWFFQSLFLLQEMIAHAGLPVKDVYEGLYFYAWVLVSLSLFINRIYKVDFLTFFLNVVGFFMMLLYIASSAYEREWTQTIPFMNEVLIAHITLAILAYGFFTLSFVFATMYLFQFQLLKQKKGYRWWTRLGDLGKLETYTFTSITIGTPLLLLSIVMGIVWAYTTTAVFYWYDWKTIGSLTVLAVYAVYLFLRLARGVRGKGLAIYTIAAFLILIINFFLLSTYSSFHFTG</sequence>
<keyword evidence="2 5" id="KW-0812">Transmembrane</keyword>